<evidence type="ECO:0000256" key="1">
    <source>
        <dbReference type="SAM" id="Phobius"/>
    </source>
</evidence>
<evidence type="ECO:0000313" key="3">
    <source>
        <dbReference type="EMBL" id="ARS36219.1"/>
    </source>
</evidence>
<protein>
    <submittedName>
        <fullName evidence="3">Phosphatase PAP2 family protein</fullName>
    </submittedName>
</protein>
<dbReference type="AlphaFoldDB" id="A0A1X9YTM0"/>
<dbReference type="Proteomes" id="UP000266292">
    <property type="component" value="Chromosome"/>
</dbReference>
<keyword evidence="1" id="KW-0472">Membrane</keyword>
<dbReference type="PANTHER" id="PTHR14969">
    <property type="entry name" value="SPHINGOSINE-1-PHOSPHATE PHOSPHOHYDROLASE"/>
    <property type="match status" value="1"/>
</dbReference>
<dbReference type="Gene3D" id="1.20.144.10">
    <property type="entry name" value="Phosphatidic acid phosphatase type 2/haloperoxidase"/>
    <property type="match status" value="2"/>
</dbReference>
<keyword evidence="1" id="KW-1133">Transmembrane helix</keyword>
<dbReference type="PANTHER" id="PTHR14969:SF13">
    <property type="entry name" value="AT30094P"/>
    <property type="match status" value="1"/>
</dbReference>
<name>A0A1X9YTM0_9BACT</name>
<dbReference type="EMBL" id="CP021235">
    <property type="protein sequence ID" value="ARS36219.1"/>
    <property type="molecule type" value="Genomic_DNA"/>
</dbReference>
<reference evidence="4" key="1">
    <citation type="submission" date="2017-05" db="EMBL/GenBank/DDBJ databases">
        <authorList>
            <person name="Ray J."/>
            <person name="Price M."/>
            <person name="Deutschbauer A."/>
        </authorList>
    </citation>
    <scope>NUCLEOTIDE SEQUENCE [LARGE SCALE GENOMIC DNA]</scope>
    <source>
        <strain evidence="4">DSM 19842</strain>
    </source>
</reference>
<feature type="transmembrane region" description="Helical" evidence="1">
    <location>
        <begin position="198"/>
        <end position="216"/>
    </location>
</feature>
<feature type="transmembrane region" description="Helical" evidence="1">
    <location>
        <begin position="72"/>
        <end position="94"/>
    </location>
</feature>
<feature type="domain" description="Phosphatidic acid phosphatase type 2/haloperoxidase" evidence="2">
    <location>
        <begin position="101"/>
        <end position="213"/>
    </location>
</feature>
<dbReference type="CDD" id="cd03392">
    <property type="entry name" value="PAP2_like_2"/>
    <property type="match status" value="1"/>
</dbReference>
<sequence>MKQRISKTFLRLLALFSLEVLALCAAFFVCLLLFLLMAYLVFSARDNTLDAALFALADRLASPGMTLAMKRVSFFASAGFLLVAPPLVVLVLSFFPSWRWLALKLLLVTFSTSVLNQLMKRYFERPRPAFAMLHQSGLSFPSGHAMIGAAFYGLLIYMVWQKAPVMAWRWTLTLLLTLLVLLIGFSRIYLKVHYATDVLAGYATGTGWLLVSVTVMRRLEKAYFSRYT</sequence>
<gene>
    <name evidence="3" type="ORF">CA264_12665</name>
</gene>
<dbReference type="InterPro" id="IPR000326">
    <property type="entry name" value="PAP2/HPO"/>
</dbReference>
<feature type="transmembrane region" description="Helical" evidence="1">
    <location>
        <begin position="139"/>
        <end position="160"/>
    </location>
</feature>
<evidence type="ECO:0000259" key="2">
    <source>
        <dbReference type="SMART" id="SM00014"/>
    </source>
</evidence>
<keyword evidence="1" id="KW-0812">Transmembrane</keyword>
<dbReference type="Pfam" id="PF01569">
    <property type="entry name" value="PAP2"/>
    <property type="match status" value="1"/>
</dbReference>
<keyword evidence="4" id="KW-1185">Reference proteome</keyword>
<feature type="transmembrane region" description="Helical" evidence="1">
    <location>
        <begin position="12"/>
        <end position="42"/>
    </location>
</feature>
<accession>A0A1X9YTM0</accession>
<dbReference type="KEGG" id="pact:CA264_12665"/>
<dbReference type="InterPro" id="IPR036938">
    <property type="entry name" value="PAP2/HPO_sf"/>
</dbReference>
<dbReference type="STRING" id="709015.GCA_000472485_02565"/>
<evidence type="ECO:0000313" key="4">
    <source>
        <dbReference type="Proteomes" id="UP000266292"/>
    </source>
</evidence>
<feature type="transmembrane region" description="Helical" evidence="1">
    <location>
        <begin position="101"/>
        <end position="119"/>
    </location>
</feature>
<dbReference type="OrthoDB" id="9773582at2"/>
<dbReference type="SMART" id="SM00014">
    <property type="entry name" value="acidPPc"/>
    <property type="match status" value="1"/>
</dbReference>
<proteinExistence type="predicted"/>
<dbReference type="RefSeq" id="WP_025607671.1">
    <property type="nucleotide sequence ID" value="NZ_CP021235.1"/>
</dbReference>
<organism evidence="3 4">
    <name type="scientific">Pontibacter actiniarum</name>
    <dbReference type="NCBI Taxonomy" id="323450"/>
    <lineage>
        <taxon>Bacteria</taxon>
        <taxon>Pseudomonadati</taxon>
        <taxon>Bacteroidota</taxon>
        <taxon>Cytophagia</taxon>
        <taxon>Cytophagales</taxon>
        <taxon>Hymenobacteraceae</taxon>
        <taxon>Pontibacter</taxon>
    </lineage>
</organism>
<feature type="transmembrane region" description="Helical" evidence="1">
    <location>
        <begin position="172"/>
        <end position="192"/>
    </location>
</feature>
<dbReference type="SUPFAM" id="SSF48317">
    <property type="entry name" value="Acid phosphatase/Vanadium-dependent haloperoxidase"/>
    <property type="match status" value="1"/>
</dbReference>